<keyword evidence="5" id="KW-0812">Transmembrane</keyword>
<dbReference type="AlphaFoldDB" id="A0AAE8MNM4"/>
<evidence type="ECO:0000256" key="2">
    <source>
        <dbReference type="ARBA" id="ARBA00022676"/>
    </source>
</evidence>
<feature type="compositionally biased region" description="Polar residues" evidence="4">
    <location>
        <begin position="32"/>
        <end position="51"/>
    </location>
</feature>
<dbReference type="EMBL" id="ONZQ02000001">
    <property type="protein sequence ID" value="SPN96715.1"/>
    <property type="molecule type" value="Genomic_DNA"/>
</dbReference>
<evidence type="ECO:0000256" key="4">
    <source>
        <dbReference type="SAM" id="MobiDB-lite"/>
    </source>
</evidence>
<comment type="similarity">
    <text evidence="1">Belongs to the glycosyltransferase 34 family.</text>
</comment>
<feature type="region of interest" description="Disordered" evidence="4">
    <location>
        <begin position="1"/>
        <end position="126"/>
    </location>
</feature>
<evidence type="ECO:0000313" key="7">
    <source>
        <dbReference type="Proteomes" id="UP001187682"/>
    </source>
</evidence>
<keyword evidence="5" id="KW-1133">Transmembrane helix</keyword>
<dbReference type="InterPro" id="IPR008630">
    <property type="entry name" value="Glyco_trans_34"/>
</dbReference>
<dbReference type="Gene3D" id="3.90.550.10">
    <property type="entry name" value="Spore Coat Polysaccharide Biosynthesis Protein SpsA, Chain A"/>
    <property type="match status" value="1"/>
</dbReference>
<sequence>MVAPTADSLGSTSSFNDRKAKSHHRRRSSASLSIATSRPTQGQARSTSQYLSAPPLSPIPGTPILSMPISRSPSPALGGGWSSPGLHTTSGRSSPISNPFTPTGPSQPWERMGPSKTTAAASHSYPANSGRGFIGRHIRKLSSSLPQFRPSQHMYSSTDKPGRETSGKFRVVRGVRSILGRMSRKLKLRALFALFLVLLVVLWYETPLHYYWRRSPHLGGGKKFVIVLGSNVGGGVMTVKGAREWAIERDSLRNKRNYVKRWGYELEVVDMRKRKKYAHEWREGWQKVDYLKAAMRKYPDAEWFWWLDITTLVMEPSYTLQDHIFNNLDAHIYRDINEYNPLNITHPFTDEHLSADDLSPVGDGLASSVNLVLTQDCAGFNLGSFFLRRTDWSLRLLDVWWDPVAYEQRHMVWDHNEQDALEQLYTTQPWVRKHTAFLPQRHVNSFPKGACAEKDKGPDPRFHYDQKDRDFVMNMAGCQWGRDCWGEMYRHRQLSYHLNRKWYERFKEDFIAVIWFKLTGQKVKL</sequence>
<dbReference type="Proteomes" id="UP001187682">
    <property type="component" value="Unassembled WGS sequence"/>
</dbReference>
<dbReference type="GO" id="GO:0006487">
    <property type="term" value="P:protein N-linked glycosylation"/>
    <property type="evidence" value="ECO:0007669"/>
    <property type="project" value="TreeGrafter"/>
</dbReference>
<dbReference type="Pfam" id="PF05637">
    <property type="entry name" value="Glyco_transf_34"/>
    <property type="match status" value="1"/>
</dbReference>
<keyword evidence="2 6" id="KW-0328">Glycosyltransferase</keyword>
<evidence type="ECO:0000256" key="5">
    <source>
        <dbReference type="SAM" id="Phobius"/>
    </source>
</evidence>
<evidence type="ECO:0000313" key="6">
    <source>
        <dbReference type="EMBL" id="SPN96715.1"/>
    </source>
</evidence>
<proteinExistence type="inferred from homology"/>
<protein>
    <submittedName>
        <fullName evidence="6">Related to MNN10 Subunit of mannosyltransferase complex</fullName>
    </submittedName>
</protein>
<feature type="compositionally biased region" description="Polar residues" evidence="4">
    <location>
        <begin position="115"/>
        <end position="126"/>
    </location>
</feature>
<feature type="transmembrane region" description="Helical" evidence="5">
    <location>
        <begin position="186"/>
        <end position="204"/>
    </location>
</feature>
<evidence type="ECO:0000256" key="3">
    <source>
        <dbReference type="ARBA" id="ARBA00022679"/>
    </source>
</evidence>
<name>A0AAE8MNM4_9PEZI</name>
<dbReference type="PANTHER" id="PTHR31306">
    <property type="entry name" value="ALPHA-1,6-MANNOSYLTRANSFERASE MNN11-RELATED"/>
    <property type="match status" value="1"/>
</dbReference>
<organism evidence="6 7">
    <name type="scientific">Cephalotrichum gorgonifer</name>
    <dbReference type="NCBI Taxonomy" id="2041049"/>
    <lineage>
        <taxon>Eukaryota</taxon>
        <taxon>Fungi</taxon>
        <taxon>Dikarya</taxon>
        <taxon>Ascomycota</taxon>
        <taxon>Pezizomycotina</taxon>
        <taxon>Sordariomycetes</taxon>
        <taxon>Hypocreomycetidae</taxon>
        <taxon>Microascales</taxon>
        <taxon>Microascaceae</taxon>
        <taxon>Cephalotrichum</taxon>
    </lineage>
</organism>
<reference evidence="6" key="1">
    <citation type="submission" date="2018-03" db="EMBL/GenBank/DDBJ databases">
        <authorList>
            <person name="Guldener U."/>
        </authorList>
    </citation>
    <scope>NUCLEOTIDE SEQUENCE</scope>
</reference>
<evidence type="ECO:0000256" key="1">
    <source>
        <dbReference type="ARBA" id="ARBA00005664"/>
    </source>
</evidence>
<keyword evidence="7" id="KW-1185">Reference proteome</keyword>
<dbReference type="GO" id="GO:0000139">
    <property type="term" value="C:Golgi membrane"/>
    <property type="evidence" value="ECO:0007669"/>
    <property type="project" value="TreeGrafter"/>
</dbReference>
<gene>
    <name evidence="6" type="ORF">DNG_00235</name>
</gene>
<keyword evidence="3" id="KW-0808">Transferase</keyword>
<dbReference type="GO" id="GO:0016757">
    <property type="term" value="F:glycosyltransferase activity"/>
    <property type="evidence" value="ECO:0007669"/>
    <property type="project" value="UniProtKB-KW"/>
</dbReference>
<feature type="compositionally biased region" description="Polar residues" evidence="4">
    <location>
        <begin position="85"/>
        <end position="106"/>
    </location>
</feature>
<dbReference type="PANTHER" id="PTHR31306:SF5">
    <property type="entry name" value="ALPHA-1,6-MANNOSYLTRANSFERASE MNN10-RELATED"/>
    <property type="match status" value="1"/>
</dbReference>
<comment type="caution">
    <text evidence="6">The sequence shown here is derived from an EMBL/GenBank/DDBJ whole genome shotgun (WGS) entry which is preliminary data.</text>
</comment>
<dbReference type="InterPro" id="IPR029044">
    <property type="entry name" value="Nucleotide-diphossugar_trans"/>
</dbReference>
<keyword evidence="5" id="KW-0472">Membrane</keyword>
<accession>A0AAE8MNM4</accession>